<protein>
    <submittedName>
        <fullName evidence="1">Uncharacterized protein</fullName>
    </submittedName>
</protein>
<evidence type="ECO:0000313" key="1">
    <source>
        <dbReference type="EMBL" id="KXU15132.1"/>
    </source>
</evidence>
<comment type="caution">
    <text evidence="1">The sequence shown here is derived from an EMBL/GenBank/DDBJ whole genome shotgun (WGS) entry which is preliminary data.</text>
</comment>
<dbReference type="AlphaFoldDB" id="A0A139RK57"/>
<dbReference type="Proteomes" id="UP000072578">
    <property type="component" value="Unassembled WGS sequence"/>
</dbReference>
<proteinExistence type="predicted"/>
<name>A0A139RK57_9STRE</name>
<organism evidence="1 2">
    <name type="scientific">Streptococcus infantis</name>
    <dbReference type="NCBI Taxonomy" id="68892"/>
    <lineage>
        <taxon>Bacteria</taxon>
        <taxon>Bacillati</taxon>
        <taxon>Bacillota</taxon>
        <taxon>Bacilli</taxon>
        <taxon>Lactobacillales</taxon>
        <taxon>Streptococcaceae</taxon>
        <taxon>Streptococcus</taxon>
    </lineage>
</organism>
<dbReference type="EMBL" id="LQZF01000009">
    <property type="protein sequence ID" value="KXU15132.1"/>
    <property type="molecule type" value="Genomic_DNA"/>
</dbReference>
<gene>
    <name evidence="1" type="ORF">SINDD18_00099</name>
</gene>
<accession>A0A139RK57</accession>
<sequence length="47" mass="4763">MLALAIREVVALAEVVQEVAAAVAQVVALLIEVAIALEAAPLVQVAL</sequence>
<reference evidence="1 2" key="1">
    <citation type="submission" date="2016-01" db="EMBL/GenBank/DDBJ databases">
        <title>Highly variable Streptococcus oralis are common among viridans streptococci isolated from primates.</title>
        <authorList>
            <person name="Denapaite D."/>
            <person name="Rieger M."/>
            <person name="Koendgen S."/>
            <person name="Brueckner R."/>
            <person name="Ochigava I."/>
            <person name="Kappeler P."/>
            <person name="Maetz-Rensing K."/>
            <person name="Leendertz F."/>
            <person name="Hakenbeck R."/>
        </authorList>
    </citation>
    <scope>NUCLEOTIDE SEQUENCE [LARGE SCALE GENOMIC DNA]</scope>
    <source>
        <strain evidence="1 2">DD18</strain>
    </source>
</reference>
<evidence type="ECO:0000313" key="2">
    <source>
        <dbReference type="Proteomes" id="UP000072578"/>
    </source>
</evidence>